<proteinExistence type="inferred from homology"/>
<dbReference type="InterPro" id="IPR013783">
    <property type="entry name" value="Ig-like_fold"/>
</dbReference>
<dbReference type="Pfam" id="PF01345">
    <property type="entry name" value="DUF11"/>
    <property type="match status" value="3"/>
</dbReference>
<accession>A0ABX0ZRG8</accession>
<feature type="domain" description="DUF11" evidence="3">
    <location>
        <begin position="980"/>
        <end position="1071"/>
    </location>
</feature>
<dbReference type="Proteomes" id="UP000734511">
    <property type="component" value="Unassembled WGS sequence"/>
</dbReference>
<dbReference type="RefSeq" id="WP_167985411.1">
    <property type="nucleotide sequence ID" value="NZ_JAATEJ010000022.1"/>
</dbReference>
<evidence type="ECO:0000313" key="5">
    <source>
        <dbReference type="Proteomes" id="UP000734511"/>
    </source>
</evidence>
<comment type="similarity">
    <text evidence="1">Belongs to the TolB family.</text>
</comment>
<dbReference type="PANTHER" id="PTHR36842:SF1">
    <property type="entry name" value="PROTEIN TOLB"/>
    <property type="match status" value="1"/>
</dbReference>
<organism evidence="4 5">
    <name type="scientific">Actinacidiphila epipremni</name>
    <dbReference type="NCBI Taxonomy" id="2053013"/>
    <lineage>
        <taxon>Bacteria</taxon>
        <taxon>Bacillati</taxon>
        <taxon>Actinomycetota</taxon>
        <taxon>Actinomycetes</taxon>
        <taxon>Kitasatosporales</taxon>
        <taxon>Streptomycetaceae</taxon>
        <taxon>Actinacidiphila</taxon>
    </lineage>
</organism>
<dbReference type="PANTHER" id="PTHR36842">
    <property type="entry name" value="PROTEIN TOLB HOMOLOG"/>
    <property type="match status" value="1"/>
</dbReference>
<keyword evidence="5" id="KW-1185">Reference proteome</keyword>
<evidence type="ECO:0000259" key="3">
    <source>
        <dbReference type="Pfam" id="PF01345"/>
    </source>
</evidence>
<reference evidence="4 5" key="1">
    <citation type="submission" date="2020-03" db="EMBL/GenBank/DDBJ databases">
        <title>WGS of actinomycetes isolated from Thailand.</title>
        <authorList>
            <person name="Thawai C."/>
        </authorList>
    </citation>
    <scope>NUCLEOTIDE SEQUENCE [LARGE SCALE GENOMIC DNA]</scope>
    <source>
        <strain evidence="4 5">PRB2-1</strain>
    </source>
</reference>
<dbReference type="InterPro" id="IPR011044">
    <property type="entry name" value="Quino_amine_DH_bsu"/>
</dbReference>
<dbReference type="SUPFAM" id="SSF82171">
    <property type="entry name" value="DPP6 N-terminal domain-like"/>
    <property type="match status" value="1"/>
</dbReference>
<feature type="domain" description="DUF11" evidence="3">
    <location>
        <begin position="710"/>
        <end position="824"/>
    </location>
</feature>
<feature type="domain" description="DUF11" evidence="3">
    <location>
        <begin position="835"/>
        <end position="939"/>
    </location>
</feature>
<feature type="region of interest" description="Disordered" evidence="2">
    <location>
        <begin position="526"/>
        <end position="606"/>
    </location>
</feature>
<name>A0ABX0ZRG8_9ACTN</name>
<sequence>MTGTSRTASADPVSAGADPGRLAYVGYGPRHSLQVAGTRSLSPYLPQGLAGDDCEPAARGDDVVFVSDRGGEGEGIYRRTSEGPVQTVLLRPGWRITTPKLSPDKQTIVFGSFEDRYGGGSCTSQNVDTANVSLWTVHTDGTGLTQVAAHGSSPDWSPDGTRLAYVDDGTVYVAPVAGDGHPLALSPPGTEAFTPAWEPDGDRVAYVVVDDTDYTQRLALTPANGGEQKLIAKGEYASASRDVAWAPDGRTLAFLSGHAYLVQPAGGCGSSCDPTRLLPDDLDDGYAIDDLTYYTPTGGGPAVLLGREDPETTAIEGVDAAKPLNRLLLRPTLGAEYDLDEPAYSPDGTRLAFTTVQHGTGGKPDPASVMVGPADHLADAVAVRTGFDETENYGRAAWSPDGTELAVSHWGDAGTEGGSDDAAVSVFDVTGGPAQARLLYTVPYPPPDAGAYACTTDDRDPAWSPDGRRIALSRYRACQHLGIAAGPGAAAPLITPGTETRHIVTVDAADGSGPYDVTKATCGGTNCQVQDARPAYRPGDGALAFTRRGDATPPTSDSPSPSPSPSPSSQSPSPSPSPSPSDSGPVVRVRAAEGTPDGPVQPRLAVSDGYDDSIILLARADGTGCHGVVPQTSGCPTAPPLPADDAPFYRPDDAAWSPTGDRIAVDAEVGVGDGRSVRLAVLDPATGTGEVLPNNLYHDDTEPTWQPSADLAVTMAGPSAPVTVGDTTTITLHLTDQGIADSPATQAELTLPAGLVAVGDPVPSQGACTAAALHCDLGTVPVGATADIHLTVRAAVAGTQLVTGKGAGRLTDRDEQDNTAAVTVEVVDPLKPDPAVTVTVTPPAVLTGEPATVAYTVTNRGDGPATGVALTVTLPAGVTVTTANPACPDVSCDLGTLAPGASTTVTRVVTSATALSGNAVGTVSSTSTDADPGNNTATAPLTVTQKPPVTTPPTTPPARQSADPAVGLSLAPATAYAGGPGTTARVTVRNPGHARATGLTLVLAAPPGVTPDAASACATAAGCPVADLDPGASTTVTVTLATPGALTGTVTANLSTTGSDSDTTDDTATAALTVKQPVVQLVPAVGPPGGVTQAFGRDFPPGARLQLRWDKGVTVASAPVRAAANGTFTAPMLVLVQDALGPRQLLVTDQAATPAFGEVHADYLVVPGVLQPSDFKWRR</sequence>
<dbReference type="InterPro" id="IPR011659">
    <property type="entry name" value="WD40"/>
</dbReference>
<dbReference type="EMBL" id="JAATEJ010000022">
    <property type="protein sequence ID" value="NJP46564.1"/>
    <property type="molecule type" value="Genomic_DNA"/>
</dbReference>
<evidence type="ECO:0000256" key="2">
    <source>
        <dbReference type="SAM" id="MobiDB-lite"/>
    </source>
</evidence>
<dbReference type="Pfam" id="PF07676">
    <property type="entry name" value="PD40"/>
    <property type="match status" value="4"/>
</dbReference>
<dbReference type="InterPro" id="IPR011042">
    <property type="entry name" value="6-blade_b-propeller_TolB-like"/>
</dbReference>
<protein>
    <recommendedName>
        <fullName evidence="3">DUF11 domain-containing protein</fullName>
    </recommendedName>
</protein>
<comment type="caution">
    <text evidence="4">The sequence shown here is derived from an EMBL/GenBank/DDBJ whole genome shotgun (WGS) entry which is preliminary data.</text>
</comment>
<dbReference type="InterPro" id="IPR001434">
    <property type="entry name" value="OmcB-like_DUF11"/>
</dbReference>
<evidence type="ECO:0000256" key="1">
    <source>
        <dbReference type="ARBA" id="ARBA00009820"/>
    </source>
</evidence>
<feature type="compositionally biased region" description="Polar residues" evidence="2">
    <location>
        <begin position="919"/>
        <end position="941"/>
    </location>
</feature>
<dbReference type="SUPFAM" id="SSF50969">
    <property type="entry name" value="YVTN repeat-like/Quinoprotein amine dehydrogenase"/>
    <property type="match status" value="1"/>
</dbReference>
<evidence type="ECO:0000313" key="4">
    <source>
        <dbReference type="EMBL" id="NJP46564.1"/>
    </source>
</evidence>
<feature type="region of interest" description="Disordered" evidence="2">
    <location>
        <begin position="919"/>
        <end position="964"/>
    </location>
</feature>
<dbReference type="Gene3D" id="2.120.10.30">
    <property type="entry name" value="TolB, C-terminal domain"/>
    <property type="match status" value="3"/>
</dbReference>
<gene>
    <name evidence="4" type="ORF">HCN08_24615</name>
</gene>
<dbReference type="Gene3D" id="2.60.40.10">
    <property type="entry name" value="Immunoglobulins"/>
    <property type="match status" value="3"/>
</dbReference>